<dbReference type="PROSITE" id="PS50850">
    <property type="entry name" value="MFS"/>
    <property type="match status" value="1"/>
</dbReference>
<organism evidence="8 9">
    <name type="scientific">Turnera subulata</name>
    <dbReference type="NCBI Taxonomy" id="218843"/>
    <lineage>
        <taxon>Eukaryota</taxon>
        <taxon>Viridiplantae</taxon>
        <taxon>Streptophyta</taxon>
        <taxon>Embryophyta</taxon>
        <taxon>Tracheophyta</taxon>
        <taxon>Spermatophyta</taxon>
        <taxon>Magnoliopsida</taxon>
        <taxon>eudicotyledons</taxon>
        <taxon>Gunneridae</taxon>
        <taxon>Pentapetalae</taxon>
        <taxon>rosids</taxon>
        <taxon>fabids</taxon>
        <taxon>Malpighiales</taxon>
        <taxon>Passifloraceae</taxon>
        <taxon>Turnera</taxon>
    </lineage>
</organism>
<evidence type="ECO:0000313" key="9">
    <source>
        <dbReference type="Proteomes" id="UP001141552"/>
    </source>
</evidence>
<proteinExistence type="predicted"/>
<accession>A0A9Q0GKE1</accession>
<dbReference type="SUPFAM" id="SSF103473">
    <property type="entry name" value="MFS general substrate transporter"/>
    <property type="match status" value="1"/>
</dbReference>
<comment type="caution">
    <text evidence="8">The sequence shown here is derived from an EMBL/GenBank/DDBJ whole genome shotgun (WGS) entry which is preliminary data.</text>
</comment>
<comment type="subcellular location">
    <subcellularLocation>
        <location evidence="1">Membrane</location>
        <topology evidence="1">Multi-pass membrane protein</topology>
    </subcellularLocation>
</comment>
<keyword evidence="9" id="KW-1185">Reference proteome</keyword>
<name>A0A9Q0GKE1_9ROSI</name>
<keyword evidence="2" id="KW-0813">Transport</keyword>
<feature type="non-terminal residue" evidence="8">
    <location>
        <position position="1"/>
    </location>
</feature>
<evidence type="ECO:0000256" key="2">
    <source>
        <dbReference type="ARBA" id="ARBA00022448"/>
    </source>
</evidence>
<dbReference type="InterPro" id="IPR036259">
    <property type="entry name" value="MFS_trans_sf"/>
</dbReference>
<evidence type="ECO:0000256" key="1">
    <source>
        <dbReference type="ARBA" id="ARBA00004141"/>
    </source>
</evidence>
<dbReference type="GO" id="GO:0016020">
    <property type="term" value="C:membrane"/>
    <property type="evidence" value="ECO:0007669"/>
    <property type="project" value="UniProtKB-SubCell"/>
</dbReference>
<protein>
    <recommendedName>
        <fullName evidence="7">Major facilitator superfamily (MFS) profile domain-containing protein</fullName>
    </recommendedName>
</protein>
<dbReference type="InterPro" id="IPR020846">
    <property type="entry name" value="MFS_dom"/>
</dbReference>
<reference evidence="8" key="2">
    <citation type="journal article" date="2023" name="Plants (Basel)">
        <title>Annotation of the Turnera subulata (Passifloraceae) Draft Genome Reveals the S-Locus Evolved after the Divergence of Turneroideae from Passifloroideae in a Stepwise Manner.</title>
        <authorList>
            <person name="Henning P.M."/>
            <person name="Roalson E.H."/>
            <person name="Mir W."/>
            <person name="McCubbin A.G."/>
            <person name="Shore J.S."/>
        </authorList>
    </citation>
    <scope>NUCLEOTIDE SEQUENCE</scope>
    <source>
        <strain evidence="8">F60SS</strain>
    </source>
</reference>
<reference evidence="8" key="1">
    <citation type="submission" date="2022-02" db="EMBL/GenBank/DDBJ databases">
        <authorList>
            <person name="Henning P.M."/>
            <person name="McCubbin A.G."/>
            <person name="Shore J.S."/>
        </authorList>
    </citation>
    <scope>NUCLEOTIDE SEQUENCE</scope>
    <source>
        <strain evidence="8">F60SS</strain>
        <tissue evidence="8">Leaves</tissue>
    </source>
</reference>
<evidence type="ECO:0000256" key="4">
    <source>
        <dbReference type="ARBA" id="ARBA00022989"/>
    </source>
</evidence>
<evidence type="ECO:0000256" key="6">
    <source>
        <dbReference type="SAM" id="Phobius"/>
    </source>
</evidence>
<sequence length="94" mass="10004">MENLKELSHLFVTVFLSSFALVIVVPGITDVTMLALCPGQVECSLAIYLTGLQQAIIGLGTVIAMPVIGNLSDQYGRKALLTLPMTISIIPMGK</sequence>
<keyword evidence="4 6" id="KW-1133">Transmembrane helix</keyword>
<dbReference type="GO" id="GO:0022857">
    <property type="term" value="F:transmembrane transporter activity"/>
    <property type="evidence" value="ECO:0007669"/>
    <property type="project" value="InterPro"/>
</dbReference>
<evidence type="ECO:0000259" key="7">
    <source>
        <dbReference type="PROSITE" id="PS50850"/>
    </source>
</evidence>
<feature type="transmembrane region" description="Helical" evidence="6">
    <location>
        <begin position="45"/>
        <end position="68"/>
    </location>
</feature>
<feature type="domain" description="Major facilitator superfamily (MFS) profile" evidence="7">
    <location>
        <begin position="6"/>
        <end position="94"/>
    </location>
</feature>
<dbReference type="PANTHER" id="PTHR23504:SF95">
    <property type="entry name" value="MAJOR FACILITATOR SUPERFAMILY PROTEIN"/>
    <property type="match status" value="1"/>
</dbReference>
<feature type="transmembrane region" description="Helical" evidence="6">
    <location>
        <begin position="7"/>
        <end position="25"/>
    </location>
</feature>
<dbReference type="EMBL" id="JAKUCV010000028">
    <property type="protein sequence ID" value="KAJ4851547.1"/>
    <property type="molecule type" value="Genomic_DNA"/>
</dbReference>
<keyword evidence="5 6" id="KW-0472">Membrane</keyword>
<dbReference type="Proteomes" id="UP001141552">
    <property type="component" value="Unassembled WGS sequence"/>
</dbReference>
<dbReference type="OrthoDB" id="419616at2759"/>
<evidence type="ECO:0000256" key="3">
    <source>
        <dbReference type="ARBA" id="ARBA00022692"/>
    </source>
</evidence>
<gene>
    <name evidence="8" type="ORF">Tsubulata_019462</name>
</gene>
<dbReference type="AlphaFoldDB" id="A0A9Q0GKE1"/>
<evidence type="ECO:0000313" key="8">
    <source>
        <dbReference type="EMBL" id="KAJ4851547.1"/>
    </source>
</evidence>
<dbReference type="Gene3D" id="1.20.1250.20">
    <property type="entry name" value="MFS general substrate transporter like domains"/>
    <property type="match status" value="1"/>
</dbReference>
<keyword evidence="3 6" id="KW-0812">Transmembrane</keyword>
<dbReference type="PANTHER" id="PTHR23504">
    <property type="entry name" value="MAJOR FACILITATOR SUPERFAMILY DOMAIN-CONTAINING PROTEIN 10"/>
    <property type="match status" value="1"/>
</dbReference>
<evidence type="ECO:0000256" key="5">
    <source>
        <dbReference type="ARBA" id="ARBA00023136"/>
    </source>
</evidence>